<dbReference type="PATRIC" id="fig|1137280.3.peg.1609"/>
<comment type="caution">
    <text evidence="2">The sequence shown here is derived from an EMBL/GenBank/DDBJ whole genome shotgun (WGS) entry which is preliminary data.</text>
</comment>
<dbReference type="RefSeq" id="WP_036130375.1">
    <property type="nucleotide sequence ID" value="NZ_ANIE01000005.1"/>
</dbReference>
<sequence length="110" mass="11678">MSQLAEYTICFLLLLGGAFTLVGAIGLARLPDFFTRLHGPTKATTLGVGAIMLSSVIYFSSQGESIGISEILITVFLFMTAPVSANILAKAAMHIGVKTAENTEGQPWEQ</sequence>
<evidence type="ECO:0000313" key="2">
    <source>
        <dbReference type="EMBL" id="KEF31444.1"/>
    </source>
</evidence>
<dbReference type="OrthoDB" id="9813804at2"/>
<reference evidence="2 3" key="1">
    <citation type="submission" date="2012-12" db="EMBL/GenBank/DDBJ databases">
        <title>Genome assembly of Marinobacter sp. AK21.</title>
        <authorList>
            <person name="Khatri I."/>
            <person name="Kumar R."/>
            <person name="Vaidya B."/>
            <person name="Subramanian S."/>
            <person name="Pinnaka A."/>
        </authorList>
    </citation>
    <scope>NUCLEOTIDE SEQUENCE [LARGE SCALE GENOMIC DNA]</scope>
    <source>
        <strain evidence="2 3">AK21</strain>
    </source>
</reference>
<dbReference type="AlphaFoldDB" id="A0A072N192"/>
<keyword evidence="1" id="KW-0472">Membrane</keyword>
<proteinExistence type="predicted"/>
<keyword evidence="1" id="KW-1133">Transmembrane helix</keyword>
<accession>A0A072N192</accession>
<dbReference type="PANTHER" id="PTHR34703:SF1">
    <property type="entry name" value="ANTIPORTER SUBUNIT MNHG2-RELATED"/>
    <property type="match status" value="1"/>
</dbReference>
<feature type="transmembrane region" description="Helical" evidence="1">
    <location>
        <begin position="6"/>
        <end position="31"/>
    </location>
</feature>
<name>A0A072N192_9GAMM</name>
<evidence type="ECO:0000256" key="1">
    <source>
        <dbReference type="SAM" id="Phobius"/>
    </source>
</evidence>
<protein>
    <submittedName>
        <fullName evidence="2">Na(+) H(+) antiporter subunit G</fullName>
    </submittedName>
</protein>
<dbReference type="PANTHER" id="PTHR34703">
    <property type="entry name" value="ANTIPORTER SUBUNIT MNHG2-RELATED"/>
    <property type="match status" value="1"/>
</dbReference>
<dbReference type="InterPro" id="IPR005133">
    <property type="entry name" value="PhaG_MnhG_YufB"/>
</dbReference>
<dbReference type="EMBL" id="ANIE01000005">
    <property type="protein sequence ID" value="KEF31444.1"/>
    <property type="molecule type" value="Genomic_DNA"/>
</dbReference>
<dbReference type="GO" id="GO:0015385">
    <property type="term" value="F:sodium:proton antiporter activity"/>
    <property type="evidence" value="ECO:0007669"/>
    <property type="project" value="TreeGrafter"/>
</dbReference>
<evidence type="ECO:0000313" key="3">
    <source>
        <dbReference type="Proteomes" id="UP000035057"/>
    </source>
</evidence>
<dbReference type="Pfam" id="PF03334">
    <property type="entry name" value="PhaG_MnhG_YufB"/>
    <property type="match status" value="1"/>
</dbReference>
<dbReference type="NCBIfam" id="NF009316">
    <property type="entry name" value="PRK12674.1-5"/>
    <property type="match status" value="1"/>
</dbReference>
<organism evidence="2 3">
    <name type="scientific">Marinobacter nitratireducens</name>
    <dbReference type="NCBI Taxonomy" id="1137280"/>
    <lineage>
        <taxon>Bacteria</taxon>
        <taxon>Pseudomonadati</taxon>
        <taxon>Pseudomonadota</taxon>
        <taxon>Gammaproteobacteria</taxon>
        <taxon>Pseudomonadales</taxon>
        <taxon>Marinobacteraceae</taxon>
        <taxon>Marinobacter</taxon>
    </lineage>
</organism>
<dbReference type="Proteomes" id="UP000035057">
    <property type="component" value="Unassembled WGS sequence"/>
</dbReference>
<dbReference type="STRING" id="1137280.D777_01793"/>
<feature type="transmembrane region" description="Helical" evidence="1">
    <location>
        <begin position="66"/>
        <end position="89"/>
    </location>
</feature>
<keyword evidence="1" id="KW-0812">Transmembrane</keyword>
<keyword evidence="3" id="KW-1185">Reference proteome</keyword>
<dbReference type="NCBIfam" id="TIGR01300">
    <property type="entry name" value="CPA3_mnhG_phaG"/>
    <property type="match status" value="1"/>
</dbReference>
<gene>
    <name evidence="2" type="ORF">D777_01793</name>
</gene>